<feature type="compositionally biased region" description="Basic and acidic residues" evidence="1">
    <location>
        <begin position="1"/>
        <end position="18"/>
    </location>
</feature>
<feature type="region of interest" description="Disordered" evidence="1">
    <location>
        <begin position="1"/>
        <end position="68"/>
    </location>
</feature>
<organism evidence="2 3">
    <name type="scientific">Brassica oleracea var. oleracea</name>
    <dbReference type="NCBI Taxonomy" id="109376"/>
    <lineage>
        <taxon>Eukaryota</taxon>
        <taxon>Viridiplantae</taxon>
        <taxon>Streptophyta</taxon>
        <taxon>Embryophyta</taxon>
        <taxon>Tracheophyta</taxon>
        <taxon>Spermatophyta</taxon>
        <taxon>Magnoliopsida</taxon>
        <taxon>eudicotyledons</taxon>
        <taxon>Gunneridae</taxon>
        <taxon>Pentapetalae</taxon>
        <taxon>rosids</taxon>
        <taxon>malvids</taxon>
        <taxon>Brassicales</taxon>
        <taxon>Brassicaceae</taxon>
        <taxon>Brassiceae</taxon>
        <taxon>Brassica</taxon>
    </lineage>
</organism>
<feature type="compositionally biased region" description="Polar residues" evidence="1">
    <location>
        <begin position="50"/>
        <end position="60"/>
    </location>
</feature>
<evidence type="ECO:0000256" key="1">
    <source>
        <dbReference type="SAM" id="MobiDB-lite"/>
    </source>
</evidence>
<sequence>MSSGKKQERREEDNDTRGNGRVHVATRTGAKVNVGVDERGLPTKKRKRSQSLGLVNSLHSNGVRDGELDGVTPVGLRKSSFDLNCKPEPETVSL</sequence>
<dbReference type="EnsemblPlants" id="Bo2g138750.1">
    <property type="protein sequence ID" value="Bo2g138750.1"/>
    <property type="gene ID" value="Bo2g138750"/>
</dbReference>
<dbReference type="Proteomes" id="UP000032141">
    <property type="component" value="Chromosome C2"/>
</dbReference>
<reference evidence="2" key="2">
    <citation type="submission" date="2015-03" db="UniProtKB">
        <authorList>
            <consortium name="EnsemblPlants"/>
        </authorList>
    </citation>
    <scope>IDENTIFICATION</scope>
</reference>
<protein>
    <submittedName>
        <fullName evidence="2">Uncharacterized protein</fullName>
    </submittedName>
</protein>
<evidence type="ECO:0000313" key="3">
    <source>
        <dbReference type="Proteomes" id="UP000032141"/>
    </source>
</evidence>
<dbReference type="AlphaFoldDB" id="A0A0D3AVX7"/>
<dbReference type="STRING" id="109376.A0A0D3AVX7"/>
<keyword evidence="3" id="KW-1185">Reference proteome</keyword>
<proteinExistence type="predicted"/>
<accession>A0A0D3AVX7</accession>
<reference evidence="2 3" key="1">
    <citation type="journal article" date="2014" name="Genome Biol.">
        <title>Transcriptome and methylome profiling reveals relics of genome dominance in the mesopolyploid Brassica oleracea.</title>
        <authorList>
            <person name="Parkin I.A."/>
            <person name="Koh C."/>
            <person name="Tang H."/>
            <person name="Robinson S.J."/>
            <person name="Kagale S."/>
            <person name="Clarke W.E."/>
            <person name="Town C.D."/>
            <person name="Nixon J."/>
            <person name="Krishnakumar V."/>
            <person name="Bidwell S.L."/>
            <person name="Denoeud F."/>
            <person name="Belcram H."/>
            <person name="Links M.G."/>
            <person name="Just J."/>
            <person name="Clarke C."/>
            <person name="Bender T."/>
            <person name="Huebert T."/>
            <person name="Mason A.S."/>
            <person name="Pires J.C."/>
            <person name="Barker G."/>
            <person name="Moore J."/>
            <person name="Walley P.G."/>
            <person name="Manoli S."/>
            <person name="Batley J."/>
            <person name="Edwards D."/>
            <person name="Nelson M.N."/>
            <person name="Wang X."/>
            <person name="Paterson A.H."/>
            <person name="King G."/>
            <person name="Bancroft I."/>
            <person name="Chalhoub B."/>
            <person name="Sharpe A.G."/>
        </authorList>
    </citation>
    <scope>NUCLEOTIDE SEQUENCE</scope>
    <source>
        <strain evidence="2 3">cv. TO1000</strain>
    </source>
</reference>
<dbReference type="Gramene" id="Bo2g138750.1">
    <property type="protein sequence ID" value="Bo2g138750.1"/>
    <property type="gene ID" value="Bo2g138750"/>
</dbReference>
<evidence type="ECO:0000313" key="2">
    <source>
        <dbReference type="EnsemblPlants" id="Bo2g138750.1"/>
    </source>
</evidence>
<name>A0A0D3AVX7_BRAOL</name>
<dbReference type="HOGENOM" id="CLU_132870_0_0_1"/>